<feature type="region of interest" description="Disordered" evidence="1">
    <location>
        <begin position="1"/>
        <end position="80"/>
    </location>
</feature>
<reference evidence="2" key="1">
    <citation type="submission" date="2020-05" db="EMBL/GenBank/DDBJ databases">
        <title>WGS assembly of Panicum virgatum.</title>
        <authorList>
            <person name="Lovell J.T."/>
            <person name="Jenkins J."/>
            <person name="Shu S."/>
            <person name="Juenger T.E."/>
            <person name="Schmutz J."/>
        </authorList>
    </citation>
    <scope>NUCLEOTIDE SEQUENCE</scope>
    <source>
        <strain evidence="2">AP13</strain>
    </source>
</reference>
<proteinExistence type="predicted"/>
<dbReference type="EMBL" id="CM029037">
    <property type="protein sequence ID" value="KAG2659025.1"/>
    <property type="molecule type" value="Genomic_DNA"/>
</dbReference>
<accession>A0A8T0XIH4</accession>
<protein>
    <submittedName>
        <fullName evidence="2">Uncharacterized protein</fullName>
    </submittedName>
</protein>
<name>A0A8T0XIH4_PANVG</name>
<feature type="region of interest" description="Disordered" evidence="1">
    <location>
        <begin position="128"/>
        <end position="166"/>
    </location>
</feature>
<feature type="compositionally biased region" description="Basic and acidic residues" evidence="1">
    <location>
        <begin position="65"/>
        <end position="74"/>
    </location>
</feature>
<evidence type="ECO:0000256" key="1">
    <source>
        <dbReference type="SAM" id="MobiDB-lite"/>
    </source>
</evidence>
<sequence length="166" mass="17756">MASRAELGRQPAPWPCAAAPAELELQEGQLHAGSWSSGGRGPPSFATEVGARASSSSGGRRVRERRGEEQRRGDVLVARHARPRPLLRACGEACPPAAPAGEALIRPPRRGPPPPMARLACAARSTLVRGRRRREKNRGRKKIHVSLTSRPHVSGGHVSVQRGETA</sequence>
<feature type="compositionally biased region" description="Basic residues" evidence="1">
    <location>
        <begin position="129"/>
        <end position="144"/>
    </location>
</feature>
<comment type="caution">
    <text evidence="2">The sequence shown here is derived from an EMBL/GenBank/DDBJ whole genome shotgun (WGS) entry which is preliminary data.</text>
</comment>
<dbReference type="AlphaFoldDB" id="A0A8T0XIH4"/>
<feature type="region of interest" description="Disordered" evidence="1">
    <location>
        <begin position="97"/>
        <end position="116"/>
    </location>
</feature>
<evidence type="ECO:0000313" key="3">
    <source>
        <dbReference type="Proteomes" id="UP000823388"/>
    </source>
</evidence>
<evidence type="ECO:0000313" key="2">
    <source>
        <dbReference type="EMBL" id="KAG2659025.1"/>
    </source>
</evidence>
<keyword evidence="3" id="KW-1185">Reference proteome</keyword>
<feature type="compositionally biased region" description="Low complexity" evidence="1">
    <location>
        <begin position="42"/>
        <end position="59"/>
    </location>
</feature>
<dbReference type="Proteomes" id="UP000823388">
    <property type="component" value="Chromosome 1K"/>
</dbReference>
<gene>
    <name evidence="2" type="ORF">PVAP13_1KG330205</name>
</gene>
<organism evidence="2 3">
    <name type="scientific">Panicum virgatum</name>
    <name type="common">Blackwell switchgrass</name>
    <dbReference type="NCBI Taxonomy" id="38727"/>
    <lineage>
        <taxon>Eukaryota</taxon>
        <taxon>Viridiplantae</taxon>
        <taxon>Streptophyta</taxon>
        <taxon>Embryophyta</taxon>
        <taxon>Tracheophyta</taxon>
        <taxon>Spermatophyta</taxon>
        <taxon>Magnoliopsida</taxon>
        <taxon>Liliopsida</taxon>
        <taxon>Poales</taxon>
        <taxon>Poaceae</taxon>
        <taxon>PACMAD clade</taxon>
        <taxon>Panicoideae</taxon>
        <taxon>Panicodae</taxon>
        <taxon>Paniceae</taxon>
        <taxon>Panicinae</taxon>
        <taxon>Panicum</taxon>
        <taxon>Panicum sect. Hiantes</taxon>
    </lineage>
</organism>